<dbReference type="Pfam" id="PF05231">
    <property type="entry name" value="MASE1"/>
    <property type="match status" value="1"/>
</dbReference>
<dbReference type="Pfam" id="PF00990">
    <property type="entry name" value="GGDEF"/>
    <property type="match status" value="1"/>
</dbReference>
<dbReference type="Pfam" id="PF08447">
    <property type="entry name" value="PAS_3"/>
    <property type="match status" value="1"/>
</dbReference>
<dbReference type="PANTHER" id="PTHR45138:SF9">
    <property type="entry name" value="DIGUANYLATE CYCLASE DGCM-RELATED"/>
    <property type="match status" value="1"/>
</dbReference>
<dbReference type="Gene3D" id="3.30.70.270">
    <property type="match status" value="1"/>
</dbReference>
<dbReference type="GO" id="GO:0052621">
    <property type="term" value="F:diguanylate cyclase activity"/>
    <property type="evidence" value="ECO:0007669"/>
    <property type="project" value="UniProtKB-EC"/>
</dbReference>
<dbReference type="PROSITE" id="PS50113">
    <property type="entry name" value="PAC"/>
    <property type="match status" value="1"/>
</dbReference>
<keyword evidence="8" id="KW-0175">Coiled coil</keyword>
<dbReference type="NCBIfam" id="TIGR00254">
    <property type="entry name" value="GGDEF"/>
    <property type="match status" value="1"/>
</dbReference>
<keyword evidence="4 9" id="KW-0812">Transmembrane</keyword>
<dbReference type="Gene3D" id="2.10.70.100">
    <property type="match status" value="1"/>
</dbReference>
<dbReference type="InterPro" id="IPR013655">
    <property type="entry name" value="PAS_fold_3"/>
</dbReference>
<evidence type="ECO:0000256" key="5">
    <source>
        <dbReference type="ARBA" id="ARBA00022989"/>
    </source>
</evidence>
<dbReference type="CDD" id="cd00130">
    <property type="entry name" value="PAS"/>
    <property type="match status" value="1"/>
</dbReference>
<evidence type="ECO:0000256" key="1">
    <source>
        <dbReference type="ARBA" id="ARBA00004651"/>
    </source>
</evidence>
<dbReference type="InterPro" id="IPR035965">
    <property type="entry name" value="PAS-like_dom_sf"/>
</dbReference>
<dbReference type="GO" id="GO:0043709">
    <property type="term" value="P:cell adhesion involved in single-species biofilm formation"/>
    <property type="evidence" value="ECO:0007669"/>
    <property type="project" value="TreeGrafter"/>
</dbReference>
<name>A0A845A928_9SPHN</name>
<feature type="coiled-coil region" evidence="8">
    <location>
        <begin position="416"/>
        <end position="443"/>
    </location>
</feature>
<keyword evidence="13" id="KW-1185">Reference proteome</keyword>
<evidence type="ECO:0000256" key="6">
    <source>
        <dbReference type="ARBA" id="ARBA00023136"/>
    </source>
</evidence>
<reference evidence="12 13" key="1">
    <citation type="submission" date="2019-12" db="EMBL/GenBank/DDBJ databases">
        <title>Genomic-based taxomic classification of the family Erythrobacteraceae.</title>
        <authorList>
            <person name="Xu L."/>
        </authorList>
    </citation>
    <scope>NUCLEOTIDE SEQUENCE [LARGE SCALE GENOMIC DNA]</scope>
    <source>
        <strain evidence="12 13">DSM 18604</strain>
    </source>
</reference>
<proteinExistence type="predicted"/>
<dbReference type="SUPFAM" id="SSF55785">
    <property type="entry name" value="PYP-like sensor domain (PAS domain)"/>
    <property type="match status" value="1"/>
</dbReference>
<sequence length="603" mass="66241">MLRPSVQTLRNIFWPVIIGLAYYALAFASFHLSRGETGIATVWPASGLFVAALLLANRQRQFWIIVAVMVSSTVGNIADRIPPMVALGFSCSNVAEAILVTWLVSHGGKAQFSLDDADAVKRFAVAAVLGALWSACLAMAILGYWNSRFFISWFTTVALGILIVTPVIMLFASAVTSKHRPLSLTDISRSVAYFALVGAVTGGVFLQSRFPLLFLPPALVLMVVYRLGTLGAAVSVTLITAIGSVATTTGFGPIHLIDASYDTQVLFLQFYILIILASTVPLAVVLAESKRMFSRIKRGIRLIEMAERTAHVGHWHLNLVTGELFWSDEVYKIHGRDQSYKPELDTAIDNYHPDDRAWIIQLVENAVNEGQPFDTDARIVRSDGEIRHVNTRGEVETDTVGGIIGLYGVFQDVTRRVEILRELDQERQRAQDEAERAKLLAETDQLTGIGNRRKSMAVIQAAIDEARAHNQSLSVAILDVDHFKRINDRLGHATGDEVLKQITNQCSMSVREKDFVGRLGGEEFVIVLPGASPEKSLAICERVRQAIEKFKWAPLPIANVTVSIGLASYSVQNGSLEELLNEADKALYIAKDSGRNQLISLVA</sequence>
<evidence type="ECO:0000256" key="2">
    <source>
        <dbReference type="ARBA" id="ARBA00012528"/>
    </source>
</evidence>
<feature type="transmembrane region" description="Helical" evidence="9">
    <location>
        <begin position="266"/>
        <end position="287"/>
    </location>
</feature>
<dbReference type="InterPro" id="IPR000014">
    <property type="entry name" value="PAS"/>
</dbReference>
<keyword evidence="3" id="KW-1003">Cell membrane</keyword>
<dbReference type="Proteomes" id="UP000460561">
    <property type="component" value="Unassembled WGS sequence"/>
</dbReference>
<feature type="transmembrane region" description="Helical" evidence="9">
    <location>
        <begin position="124"/>
        <end position="145"/>
    </location>
</feature>
<protein>
    <recommendedName>
        <fullName evidence="2">diguanylate cyclase</fullName>
        <ecNumber evidence="2">2.7.7.65</ecNumber>
    </recommendedName>
</protein>
<comment type="subcellular location">
    <subcellularLocation>
        <location evidence="1">Cell membrane</location>
        <topology evidence="1">Multi-pass membrane protein</topology>
    </subcellularLocation>
</comment>
<dbReference type="SMART" id="SM00267">
    <property type="entry name" value="GGDEF"/>
    <property type="match status" value="1"/>
</dbReference>
<dbReference type="SMART" id="SM00086">
    <property type="entry name" value="PAC"/>
    <property type="match status" value="1"/>
</dbReference>
<gene>
    <name evidence="12" type="ORF">GRI39_03205</name>
</gene>
<keyword evidence="5 9" id="KW-1133">Transmembrane helix</keyword>
<dbReference type="SUPFAM" id="SSF55073">
    <property type="entry name" value="Nucleotide cyclase"/>
    <property type="match status" value="1"/>
</dbReference>
<accession>A0A845A928</accession>
<dbReference type="InterPro" id="IPR000700">
    <property type="entry name" value="PAS-assoc_C"/>
</dbReference>
<dbReference type="InterPro" id="IPR029787">
    <property type="entry name" value="Nucleotide_cyclase"/>
</dbReference>
<keyword evidence="6 9" id="KW-0472">Membrane</keyword>
<evidence type="ECO:0000259" key="10">
    <source>
        <dbReference type="PROSITE" id="PS50113"/>
    </source>
</evidence>
<dbReference type="EMBL" id="WTYQ01000001">
    <property type="protein sequence ID" value="MXP25056.1"/>
    <property type="molecule type" value="Genomic_DNA"/>
</dbReference>
<evidence type="ECO:0000256" key="8">
    <source>
        <dbReference type="SAM" id="Coils"/>
    </source>
</evidence>
<dbReference type="Gene3D" id="3.30.450.20">
    <property type="entry name" value="PAS domain"/>
    <property type="match status" value="1"/>
</dbReference>
<comment type="caution">
    <text evidence="12">The sequence shown here is derived from an EMBL/GenBank/DDBJ whole genome shotgun (WGS) entry which is preliminary data.</text>
</comment>
<dbReference type="InterPro" id="IPR043128">
    <property type="entry name" value="Rev_trsase/Diguanyl_cyclase"/>
</dbReference>
<dbReference type="EC" id="2.7.7.65" evidence="2"/>
<feature type="transmembrane region" description="Helical" evidence="9">
    <location>
        <begin position="12"/>
        <end position="32"/>
    </location>
</feature>
<evidence type="ECO:0000313" key="13">
    <source>
        <dbReference type="Proteomes" id="UP000460561"/>
    </source>
</evidence>
<evidence type="ECO:0000256" key="4">
    <source>
        <dbReference type="ARBA" id="ARBA00022692"/>
    </source>
</evidence>
<dbReference type="PANTHER" id="PTHR45138">
    <property type="entry name" value="REGULATORY COMPONENTS OF SENSORY TRANSDUCTION SYSTEM"/>
    <property type="match status" value="1"/>
</dbReference>
<feature type="transmembrane region" description="Helical" evidence="9">
    <location>
        <begin position="151"/>
        <end position="175"/>
    </location>
</feature>
<dbReference type="FunFam" id="3.30.70.270:FF:000001">
    <property type="entry name" value="Diguanylate cyclase domain protein"/>
    <property type="match status" value="1"/>
</dbReference>
<dbReference type="CDD" id="cd01949">
    <property type="entry name" value="GGDEF"/>
    <property type="match status" value="1"/>
</dbReference>
<evidence type="ECO:0000259" key="11">
    <source>
        <dbReference type="PROSITE" id="PS50887"/>
    </source>
</evidence>
<evidence type="ECO:0000256" key="3">
    <source>
        <dbReference type="ARBA" id="ARBA00022475"/>
    </source>
</evidence>
<evidence type="ECO:0000256" key="7">
    <source>
        <dbReference type="ARBA" id="ARBA00034247"/>
    </source>
</evidence>
<feature type="domain" description="GGDEF" evidence="11">
    <location>
        <begin position="471"/>
        <end position="603"/>
    </location>
</feature>
<dbReference type="AlphaFoldDB" id="A0A845A928"/>
<organism evidence="12 13">
    <name type="scientific">Altericroceibacterium indicum</name>
    <dbReference type="NCBI Taxonomy" id="374177"/>
    <lineage>
        <taxon>Bacteria</taxon>
        <taxon>Pseudomonadati</taxon>
        <taxon>Pseudomonadota</taxon>
        <taxon>Alphaproteobacteria</taxon>
        <taxon>Sphingomonadales</taxon>
        <taxon>Erythrobacteraceae</taxon>
        <taxon>Altericroceibacterium</taxon>
    </lineage>
</organism>
<feature type="domain" description="PAC" evidence="10">
    <location>
        <begin position="373"/>
        <end position="425"/>
    </location>
</feature>
<dbReference type="GO" id="GO:0005886">
    <property type="term" value="C:plasma membrane"/>
    <property type="evidence" value="ECO:0007669"/>
    <property type="project" value="UniProtKB-SubCell"/>
</dbReference>
<evidence type="ECO:0000313" key="12">
    <source>
        <dbReference type="EMBL" id="MXP25056.1"/>
    </source>
</evidence>
<comment type="catalytic activity">
    <reaction evidence="7">
        <text>2 GTP = 3',3'-c-di-GMP + 2 diphosphate</text>
        <dbReference type="Rhea" id="RHEA:24898"/>
        <dbReference type="ChEBI" id="CHEBI:33019"/>
        <dbReference type="ChEBI" id="CHEBI:37565"/>
        <dbReference type="ChEBI" id="CHEBI:58805"/>
        <dbReference type="EC" id="2.7.7.65"/>
    </reaction>
</comment>
<feature type="transmembrane region" description="Helical" evidence="9">
    <location>
        <begin position="38"/>
        <end position="55"/>
    </location>
</feature>
<dbReference type="InterPro" id="IPR050469">
    <property type="entry name" value="Diguanylate_Cyclase"/>
</dbReference>
<dbReference type="InterPro" id="IPR000160">
    <property type="entry name" value="GGDEF_dom"/>
</dbReference>
<feature type="transmembrane region" description="Helical" evidence="9">
    <location>
        <begin position="187"/>
        <end position="206"/>
    </location>
</feature>
<evidence type="ECO:0000256" key="9">
    <source>
        <dbReference type="SAM" id="Phobius"/>
    </source>
</evidence>
<dbReference type="GO" id="GO:1902201">
    <property type="term" value="P:negative regulation of bacterial-type flagellum-dependent cell motility"/>
    <property type="evidence" value="ECO:0007669"/>
    <property type="project" value="TreeGrafter"/>
</dbReference>
<dbReference type="InterPro" id="IPR007895">
    <property type="entry name" value="MASE1"/>
</dbReference>
<dbReference type="InterPro" id="IPR001610">
    <property type="entry name" value="PAC"/>
</dbReference>
<dbReference type="PROSITE" id="PS50887">
    <property type="entry name" value="GGDEF"/>
    <property type="match status" value="1"/>
</dbReference>